<feature type="active site" evidence="4">
    <location>
        <position position="45"/>
    </location>
</feature>
<gene>
    <name evidence="6" type="ORF">KFE25_002475</name>
</gene>
<evidence type="ECO:0000313" key="7">
    <source>
        <dbReference type="Proteomes" id="UP000751190"/>
    </source>
</evidence>
<dbReference type="EMBL" id="JAGTXO010000044">
    <property type="protein sequence ID" value="KAG8459068.1"/>
    <property type="molecule type" value="Genomic_DNA"/>
</dbReference>
<dbReference type="GO" id="GO:0006979">
    <property type="term" value="P:response to oxidative stress"/>
    <property type="evidence" value="ECO:0007669"/>
    <property type="project" value="InterPro"/>
</dbReference>
<evidence type="ECO:0000256" key="4">
    <source>
        <dbReference type="PIRSR" id="PIRSR000303-1"/>
    </source>
</evidence>
<keyword evidence="7" id="KW-1185">Reference proteome</keyword>
<organism evidence="6 7">
    <name type="scientific">Diacronema lutheri</name>
    <name type="common">Unicellular marine alga</name>
    <name type="synonym">Monochrysis lutheri</name>
    <dbReference type="NCBI Taxonomy" id="2081491"/>
    <lineage>
        <taxon>Eukaryota</taxon>
        <taxon>Haptista</taxon>
        <taxon>Haptophyta</taxon>
        <taxon>Pavlovophyceae</taxon>
        <taxon>Pavlovales</taxon>
        <taxon>Pavlovaceae</taxon>
        <taxon>Diacronema</taxon>
    </lineage>
</organism>
<dbReference type="Pfam" id="PF00255">
    <property type="entry name" value="GSHPx"/>
    <property type="match status" value="1"/>
</dbReference>
<evidence type="ECO:0000256" key="1">
    <source>
        <dbReference type="ARBA" id="ARBA00006926"/>
    </source>
</evidence>
<dbReference type="OrthoDB" id="446890at2759"/>
<dbReference type="PANTHER" id="PTHR11592:SF78">
    <property type="entry name" value="GLUTATHIONE PEROXIDASE"/>
    <property type="match status" value="1"/>
</dbReference>
<dbReference type="PIRSF" id="PIRSF000303">
    <property type="entry name" value="Glutathion_perox"/>
    <property type="match status" value="1"/>
</dbReference>
<proteinExistence type="inferred from homology"/>
<dbReference type="InterPro" id="IPR036249">
    <property type="entry name" value="Thioredoxin-like_sf"/>
</dbReference>
<sequence length="186" mass="20056">MAIVAGLVFTSIFDFDVQTAGGATVSLAKYSGAPVTLIVNTASKCGFTGQYQGLQELAQAFGEDLQILAFPCHQFAQQEPGSDAEIQAFVKREYGVTFPVLAKVDVNGPTAHPLFAYLKERTSGDAVAPAPWARKGPGEERDVQWNFSKFLAFKGVPVKRFDFSVEPATLAAEIQALIDKHTKGEL</sequence>
<protein>
    <recommendedName>
        <fullName evidence="5">Glutathione peroxidase</fullName>
    </recommendedName>
</protein>
<dbReference type="PRINTS" id="PR01011">
    <property type="entry name" value="GLUTPROXDASE"/>
</dbReference>
<dbReference type="SUPFAM" id="SSF52833">
    <property type="entry name" value="Thioredoxin-like"/>
    <property type="match status" value="1"/>
</dbReference>
<dbReference type="PROSITE" id="PS51355">
    <property type="entry name" value="GLUTATHIONE_PEROXID_3"/>
    <property type="match status" value="1"/>
</dbReference>
<keyword evidence="2 5" id="KW-0575">Peroxidase</keyword>
<comment type="similarity">
    <text evidence="1 5">Belongs to the glutathione peroxidase family.</text>
</comment>
<dbReference type="Proteomes" id="UP000751190">
    <property type="component" value="Unassembled WGS sequence"/>
</dbReference>
<dbReference type="Gene3D" id="3.40.30.10">
    <property type="entry name" value="Glutaredoxin"/>
    <property type="match status" value="1"/>
</dbReference>
<reference evidence="6" key="1">
    <citation type="submission" date="2021-05" db="EMBL/GenBank/DDBJ databases">
        <title>The genome of the haptophyte Pavlova lutheri (Diacronema luteri, Pavlovales) - a model for lipid biosynthesis in eukaryotic algae.</title>
        <authorList>
            <person name="Hulatt C.J."/>
            <person name="Posewitz M.C."/>
        </authorList>
    </citation>
    <scope>NUCLEOTIDE SEQUENCE</scope>
    <source>
        <strain evidence="6">NIVA-4/92</strain>
    </source>
</reference>
<keyword evidence="3 5" id="KW-0560">Oxidoreductase</keyword>
<comment type="caution">
    <text evidence="6">The sequence shown here is derived from an EMBL/GenBank/DDBJ whole genome shotgun (WGS) entry which is preliminary data.</text>
</comment>
<evidence type="ECO:0000256" key="2">
    <source>
        <dbReference type="ARBA" id="ARBA00022559"/>
    </source>
</evidence>
<dbReference type="OMA" id="QCGLTKQ"/>
<evidence type="ECO:0000313" key="6">
    <source>
        <dbReference type="EMBL" id="KAG8459068.1"/>
    </source>
</evidence>
<dbReference type="AlphaFoldDB" id="A0A8J6C941"/>
<dbReference type="PANTHER" id="PTHR11592">
    <property type="entry name" value="GLUTATHIONE PEROXIDASE"/>
    <property type="match status" value="1"/>
</dbReference>
<dbReference type="CDD" id="cd00340">
    <property type="entry name" value="GSH_Peroxidase"/>
    <property type="match status" value="1"/>
</dbReference>
<accession>A0A8J6C941</accession>
<name>A0A8J6C941_DIALT</name>
<evidence type="ECO:0000256" key="3">
    <source>
        <dbReference type="ARBA" id="ARBA00023002"/>
    </source>
</evidence>
<dbReference type="InterPro" id="IPR000889">
    <property type="entry name" value="Glutathione_peroxidase"/>
</dbReference>
<evidence type="ECO:0000256" key="5">
    <source>
        <dbReference type="RuleBase" id="RU000499"/>
    </source>
</evidence>
<dbReference type="GO" id="GO:0004601">
    <property type="term" value="F:peroxidase activity"/>
    <property type="evidence" value="ECO:0007669"/>
    <property type="project" value="UniProtKB-KW"/>
</dbReference>